<evidence type="ECO:0000256" key="1">
    <source>
        <dbReference type="ARBA" id="ARBA00022729"/>
    </source>
</evidence>
<protein>
    <submittedName>
        <fullName evidence="3">Outer membrane lipoprotein carrier protein LolA</fullName>
    </submittedName>
</protein>
<comment type="caution">
    <text evidence="3">The sequence shown here is derived from an EMBL/GenBank/DDBJ whole genome shotgun (WGS) entry which is preliminary data.</text>
</comment>
<dbReference type="Pfam" id="PF03548">
    <property type="entry name" value="LolA"/>
    <property type="match status" value="1"/>
</dbReference>
<feature type="chain" id="PRO_5030701426" evidence="2">
    <location>
        <begin position="31"/>
        <end position="231"/>
    </location>
</feature>
<dbReference type="InterPro" id="IPR029046">
    <property type="entry name" value="LolA/LolB/LppX"/>
</dbReference>
<dbReference type="Gene3D" id="2.50.20.10">
    <property type="entry name" value="Lipoprotein localisation LolA/LolB/LppX"/>
    <property type="match status" value="1"/>
</dbReference>
<dbReference type="PANTHER" id="PTHR35869">
    <property type="entry name" value="OUTER-MEMBRANE LIPOPROTEIN CARRIER PROTEIN"/>
    <property type="match status" value="1"/>
</dbReference>
<dbReference type="CDD" id="cd16325">
    <property type="entry name" value="LolA"/>
    <property type="match status" value="1"/>
</dbReference>
<dbReference type="PANTHER" id="PTHR35869:SF1">
    <property type="entry name" value="OUTER-MEMBRANE LIPOPROTEIN CARRIER PROTEIN"/>
    <property type="match status" value="1"/>
</dbReference>
<keyword evidence="1 2" id="KW-0732">Signal</keyword>
<dbReference type="EMBL" id="DTGR01000133">
    <property type="protein sequence ID" value="HHS29661.1"/>
    <property type="molecule type" value="Genomic_DNA"/>
</dbReference>
<feature type="signal peptide" evidence="2">
    <location>
        <begin position="1"/>
        <end position="30"/>
    </location>
</feature>
<dbReference type="AlphaFoldDB" id="A0A7V6DQ02"/>
<sequence>MRCKVQPYALRAVAFCLALVMWTVSGFSQMAPDPAEIMAKVQEKYEQAGSFKTWFRQETRQHGAKVGDHASGVMYFQKPSRMRWQYESPPDQKKEVVSDGSQVWIYIPDDAIAMVYPLRQMLRSDLVLRFFSGIGEVKQDFRLAWQTPPAPGRNYVIRLEPRQSQPELKTLILTINPQTYLVENLEFSNALGEVTSFAFTRTTLGGKQPFNFFTFSPPPGVQIVREGPKAR</sequence>
<organism evidence="3">
    <name type="scientific">Desulfobacca acetoxidans</name>
    <dbReference type="NCBI Taxonomy" id="60893"/>
    <lineage>
        <taxon>Bacteria</taxon>
        <taxon>Pseudomonadati</taxon>
        <taxon>Thermodesulfobacteriota</taxon>
        <taxon>Desulfobaccia</taxon>
        <taxon>Desulfobaccales</taxon>
        <taxon>Desulfobaccaceae</taxon>
        <taxon>Desulfobacca</taxon>
    </lineage>
</organism>
<accession>A0A7V6DQ02</accession>
<proteinExistence type="predicted"/>
<keyword evidence="3" id="KW-0449">Lipoprotein</keyword>
<gene>
    <name evidence="3" type="ORF">ENV52_08175</name>
</gene>
<evidence type="ECO:0000313" key="3">
    <source>
        <dbReference type="EMBL" id="HHS29661.1"/>
    </source>
</evidence>
<name>A0A7V6DQ02_9BACT</name>
<reference evidence="3" key="1">
    <citation type="journal article" date="2020" name="mSystems">
        <title>Genome- and Community-Level Interaction Insights into Carbon Utilization and Element Cycling Functions of Hydrothermarchaeota in Hydrothermal Sediment.</title>
        <authorList>
            <person name="Zhou Z."/>
            <person name="Liu Y."/>
            <person name="Xu W."/>
            <person name="Pan J."/>
            <person name="Luo Z.H."/>
            <person name="Li M."/>
        </authorList>
    </citation>
    <scope>NUCLEOTIDE SEQUENCE [LARGE SCALE GENOMIC DNA]</scope>
    <source>
        <strain evidence="3">SpSt-767</strain>
    </source>
</reference>
<dbReference type="SUPFAM" id="SSF89392">
    <property type="entry name" value="Prokaryotic lipoproteins and lipoprotein localization factors"/>
    <property type="match status" value="1"/>
</dbReference>
<evidence type="ECO:0000256" key="2">
    <source>
        <dbReference type="SAM" id="SignalP"/>
    </source>
</evidence>
<dbReference type="InterPro" id="IPR004564">
    <property type="entry name" value="OM_lipoprot_carrier_LolA-like"/>
</dbReference>